<reference evidence="8" key="1">
    <citation type="submission" date="2021-01" db="UniProtKB">
        <authorList>
            <consortium name="EnsemblMetazoa"/>
        </authorList>
    </citation>
    <scope>IDENTIFICATION</scope>
</reference>
<keyword evidence="9" id="KW-1185">Reference proteome</keyword>
<dbReference type="GO" id="GO:0008218">
    <property type="term" value="P:bioluminescence"/>
    <property type="evidence" value="ECO:0007669"/>
    <property type="project" value="UniProtKB-KW"/>
</dbReference>
<evidence type="ECO:0000313" key="9">
    <source>
        <dbReference type="Proteomes" id="UP000594262"/>
    </source>
</evidence>
<feature type="domain" description="EF-hand" evidence="7">
    <location>
        <begin position="94"/>
        <end position="129"/>
    </location>
</feature>
<dbReference type="SUPFAM" id="SSF47473">
    <property type="entry name" value="EF-hand"/>
    <property type="match status" value="1"/>
</dbReference>
<comment type="similarity">
    <text evidence="1">Belongs to the aequorin family.</text>
</comment>
<feature type="domain" description="EF-hand" evidence="7">
    <location>
        <begin position="144"/>
        <end position="168"/>
    </location>
</feature>
<keyword evidence="4" id="KW-0106">Calcium</keyword>
<dbReference type="AlphaFoldDB" id="A0A7M5XH23"/>
<dbReference type="OrthoDB" id="26525at2759"/>
<dbReference type="Proteomes" id="UP000594262">
    <property type="component" value="Unplaced"/>
</dbReference>
<dbReference type="RefSeq" id="XP_066916605.1">
    <property type="nucleotide sequence ID" value="XM_067060504.1"/>
</dbReference>
<protein>
    <recommendedName>
        <fullName evidence="7">EF-hand domain-containing protein</fullName>
    </recommendedName>
</protein>
<name>A0A7M5XH23_9CNID</name>
<feature type="domain" description="EF-hand" evidence="7">
    <location>
        <begin position="14"/>
        <end position="49"/>
    </location>
</feature>
<evidence type="ECO:0000256" key="3">
    <source>
        <dbReference type="ARBA" id="ARBA00022737"/>
    </source>
</evidence>
<keyword evidence="5" id="KW-0455">Luminescence</keyword>
<dbReference type="InterPro" id="IPR002048">
    <property type="entry name" value="EF_hand_dom"/>
</dbReference>
<dbReference type="SMART" id="SM00054">
    <property type="entry name" value="EFh"/>
    <property type="match status" value="4"/>
</dbReference>
<dbReference type="InterPro" id="IPR039647">
    <property type="entry name" value="EF_hand_pair_protein_CML-like"/>
</dbReference>
<dbReference type="PANTHER" id="PTHR10891">
    <property type="entry name" value="EF-HAND CALCIUM-BINDING DOMAIN CONTAINING PROTEIN"/>
    <property type="match status" value="1"/>
</dbReference>
<evidence type="ECO:0000256" key="2">
    <source>
        <dbReference type="ARBA" id="ARBA00022723"/>
    </source>
</evidence>
<evidence type="ECO:0000259" key="7">
    <source>
        <dbReference type="PROSITE" id="PS50222"/>
    </source>
</evidence>
<proteinExistence type="inferred from homology"/>
<dbReference type="PROSITE" id="PS50222">
    <property type="entry name" value="EF_HAND_2"/>
    <property type="match status" value="4"/>
</dbReference>
<organism evidence="8 9">
    <name type="scientific">Clytia hemisphaerica</name>
    <dbReference type="NCBI Taxonomy" id="252671"/>
    <lineage>
        <taxon>Eukaryota</taxon>
        <taxon>Metazoa</taxon>
        <taxon>Cnidaria</taxon>
        <taxon>Hydrozoa</taxon>
        <taxon>Hydroidolina</taxon>
        <taxon>Leptothecata</taxon>
        <taxon>Obeliida</taxon>
        <taxon>Clytiidae</taxon>
        <taxon>Clytia</taxon>
    </lineage>
</organism>
<dbReference type="GeneID" id="136803778"/>
<keyword evidence="6" id="KW-0599">Photoprotein</keyword>
<dbReference type="Gene3D" id="1.10.238.10">
    <property type="entry name" value="EF-hand"/>
    <property type="match status" value="2"/>
</dbReference>
<evidence type="ECO:0000256" key="6">
    <source>
        <dbReference type="ARBA" id="ARBA00023262"/>
    </source>
</evidence>
<dbReference type="GO" id="GO:0005509">
    <property type="term" value="F:calcium ion binding"/>
    <property type="evidence" value="ECO:0007669"/>
    <property type="project" value="InterPro"/>
</dbReference>
<keyword evidence="3" id="KW-0677">Repeat</keyword>
<keyword evidence="2" id="KW-0479">Metal-binding</keyword>
<dbReference type="InterPro" id="IPR018247">
    <property type="entry name" value="EF_Hand_1_Ca_BS"/>
</dbReference>
<dbReference type="PROSITE" id="PS00018">
    <property type="entry name" value="EF_HAND_1"/>
    <property type="match status" value="3"/>
</dbReference>
<evidence type="ECO:0000256" key="5">
    <source>
        <dbReference type="ARBA" id="ARBA00023223"/>
    </source>
</evidence>
<dbReference type="InterPro" id="IPR011992">
    <property type="entry name" value="EF-hand-dom_pair"/>
</dbReference>
<dbReference type="Pfam" id="PF13499">
    <property type="entry name" value="EF-hand_7"/>
    <property type="match status" value="2"/>
</dbReference>
<sequence>MSVAQVNSYFDKEAPLIVLKSLFDKYDLDLNGKLDSEEFKILLKDDLGLSLEQYEAYKYLLDQDGDGLISFDEFVIWMKSGDKFKAVSDKARYHYLKKAVDMFKQYDLDRDGSIDSKEFDLLYYDIVPNKEKHTNVLRRKSMFEVDLDHDGRVSFQEFMRWLHWVPLEDLFLKHP</sequence>
<evidence type="ECO:0000256" key="4">
    <source>
        <dbReference type="ARBA" id="ARBA00022837"/>
    </source>
</evidence>
<accession>A0A7M5XH23</accession>
<dbReference type="EnsemblMetazoa" id="CLYHEMT022225.1">
    <property type="protein sequence ID" value="CLYHEMP022225.1"/>
    <property type="gene ID" value="CLYHEMG022225"/>
</dbReference>
<evidence type="ECO:0000313" key="8">
    <source>
        <dbReference type="EnsemblMetazoa" id="CLYHEMP022225.1"/>
    </source>
</evidence>
<evidence type="ECO:0000256" key="1">
    <source>
        <dbReference type="ARBA" id="ARBA00007828"/>
    </source>
</evidence>
<feature type="domain" description="EF-hand" evidence="7">
    <location>
        <begin position="60"/>
        <end position="84"/>
    </location>
</feature>